<dbReference type="EMBL" id="CP003043">
    <property type="protein sequence ID" value="AFS00988.1"/>
    <property type="molecule type" value="Genomic_DNA"/>
</dbReference>
<dbReference type="STRING" id="1071400.LBUCD034_1999"/>
<dbReference type="Proteomes" id="UP000007332">
    <property type="component" value="Chromosome"/>
</dbReference>
<reference evidence="1 2" key="1">
    <citation type="journal article" date="2012" name="J. Biotechnol.">
        <title>Insights into the completely annotated genome of Lactobacillus buchneri CD034, a strain isolated from stable grass silage.</title>
        <authorList>
            <person name="Heinl S."/>
            <person name="Wibberg D."/>
            <person name="Eikmeyer F."/>
            <person name="Szczepanowski R."/>
            <person name="Blom J."/>
            <person name="Linke B."/>
            <person name="Goesmann A."/>
            <person name="Grabherr R."/>
            <person name="Schwab H."/>
            <person name="Puhler A."/>
            <person name="Schluter A."/>
        </authorList>
    </citation>
    <scope>NUCLEOTIDE SEQUENCE [LARGE SCALE GENOMIC DNA]</scope>
    <source>
        <strain evidence="1 2">CD034</strain>
    </source>
</reference>
<evidence type="ECO:0000313" key="1">
    <source>
        <dbReference type="EMBL" id="AFS00988.1"/>
    </source>
</evidence>
<dbReference type="AlphaFoldDB" id="J9W3F1"/>
<dbReference type="eggNOG" id="ENOG50309S1">
    <property type="taxonomic scope" value="Bacteria"/>
</dbReference>
<accession>J9W3F1</accession>
<organism evidence="1 2">
    <name type="scientific">Lentilactobacillus buchneri subsp. silagei CD034</name>
    <dbReference type="NCBI Taxonomy" id="1071400"/>
    <lineage>
        <taxon>Bacteria</taxon>
        <taxon>Bacillati</taxon>
        <taxon>Bacillota</taxon>
        <taxon>Bacilli</taxon>
        <taxon>Lactobacillales</taxon>
        <taxon>Lactobacillaceae</taxon>
        <taxon>Lentilactobacillus</taxon>
        <taxon>Lentilactobacillus buchneri subsp. silagei</taxon>
    </lineage>
</organism>
<keyword evidence="2" id="KW-1185">Reference proteome</keyword>
<evidence type="ECO:0000313" key="2">
    <source>
        <dbReference type="Proteomes" id="UP000007332"/>
    </source>
</evidence>
<dbReference type="HOGENOM" id="CLU_690357_0_0_9"/>
<name>J9W3F1_LENBU</name>
<dbReference type="KEGG" id="lbn:LBUCD034_1999"/>
<dbReference type="PATRIC" id="fig|1071400.3.peg.1916"/>
<proteinExistence type="predicted"/>
<gene>
    <name evidence="1" type="ORF">LBUCD034_1999</name>
</gene>
<protein>
    <recommendedName>
        <fullName evidence="3">S-layer protein</fullName>
    </recommendedName>
</protein>
<evidence type="ECO:0008006" key="3">
    <source>
        <dbReference type="Google" id="ProtNLM"/>
    </source>
</evidence>
<sequence>MLTGDHKVYNKAASLKGAKQLTSSSQLKKLAGSVRSKDTFRVYRMAATRNHRVYYKVVSFEGKYRGWIYGGKAKRDYAGGLERVNTTSEVTLSDQIRQTTYHLKSSGTSSDENVWNDIPWTQYKASLKTKDSTPYAKDDLTVISAKKMTRQYYQTYYYIEDAQHPEFNGWINSNSLEGPATTVTKTVSVPGPTQTVTVPGASTTVTVPAKNSLTINYVTNRYDPSAKTPAVTEGNGQDWPEEPQISKSVQKAYQEKFKSALAEIQNKSEITQADLDALGNGKVFWHEDDAWGDWDVSIRVSYDKLKNVVTINLVWEDVQTTWDKAVNYYLHIGDKFTPWDLIHDFVYEGYFVDTQNYAKFFTVTENTVDTSKAGNYVVKYYMKDYPNNIITVPVTVQSN</sequence>